<dbReference type="PANTHER" id="PTHR35711">
    <property type="entry name" value="EXPRESSED PROTEIN"/>
    <property type="match status" value="1"/>
</dbReference>
<dbReference type="EMBL" id="JAUEPS010000003">
    <property type="protein sequence ID" value="KAK0467270.1"/>
    <property type="molecule type" value="Genomic_DNA"/>
</dbReference>
<feature type="compositionally biased region" description="Polar residues" evidence="1">
    <location>
        <begin position="752"/>
        <end position="774"/>
    </location>
</feature>
<keyword evidence="3" id="KW-1185">Reference proteome</keyword>
<name>A0AA39NKH7_ARMTA</name>
<feature type="region of interest" description="Disordered" evidence="1">
    <location>
        <begin position="1"/>
        <end position="39"/>
    </location>
</feature>
<dbReference type="GeneID" id="85354952"/>
<feature type="compositionally biased region" description="Basic residues" evidence="1">
    <location>
        <begin position="740"/>
        <end position="751"/>
    </location>
</feature>
<feature type="region of interest" description="Disordered" evidence="1">
    <location>
        <begin position="694"/>
        <end position="774"/>
    </location>
</feature>
<feature type="region of interest" description="Disordered" evidence="1">
    <location>
        <begin position="541"/>
        <end position="562"/>
    </location>
</feature>
<feature type="compositionally biased region" description="Low complexity" evidence="1">
    <location>
        <begin position="177"/>
        <end position="188"/>
    </location>
</feature>
<evidence type="ECO:0000256" key="1">
    <source>
        <dbReference type="SAM" id="MobiDB-lite"/>
    </source>
</evidence>
<feature type="region of interest" description="Disordered" evidence="1">
    <location>
        <begin position="92"/>
        <end position="208"/>
    </location>
</feature>
<protein>
    <submittedName>
        <fullName evidence="2">Uncharacterized protein</fullName>
    </submittedName>
</protein>
<feature type="compositionally biased region" description="Basic residues" evidence="1">
    <location>
        <begin position="127"/>
        <end position="150"/>
    </location>
</feature>
<feature type="compositionally biased region" description="Acidic residues" evidence="1">
    <location>
        <begin position="189"/>
        <end position="208"/>
    </location>
</feature>
<feature type="compositionally biased region" description="Basic and acidic residues" evidence="1">
    <location>
        <begin position="704"/>
        <end position="714"/>
    </location>
</feature>
<feature type="region of interest" description="Disordered" evidence="1">
    <location>
        <begin position="220"/>
        <end position="345"/>
    </location>
</feature>
<dbReference type="AlphaFoldDB" id="A0AA39NKH7"/>
<dbReference type="RefSeq" id="XP_060337862.1">
    <property type="nucleotide sequence ID" value="XM_060471404.1"/>
</dbReference>
<reference evidence="2" key="1">
    <citation type="submission" date="2023-06" db="EMBL/GenBank/DDBJ databases">
        <authorList>
            <consortium name="Lawrence Berkeley National Laboratory"/>
            <person name="Ahrendt S."/>
            <person name="Sahu N."/>
            <person name="Indic B."/>
            <person name="Wong-Bajracharya J."/>
            <person name="Merenyi Z."/>
            <person name="Ke H.-M."/>
            <person name="Monk M."/>
            <person name="Kocsube S."/>
            <person name="Drula E."/>
            <person name="Lipzen A."/>
            <person name="Balint B."/>
            <person name="Henrissat B."/>
            <person name="Andreopoulos B."/>
            <person name="Martin F.M."/>
            <person name="Harder C.B."/>
            <person name="Rigling D."/>
            <person name="Ford K.L."/>
            <person name="Foster G.D."/>
            <person name="Pangilinan J."/>
            <person name="Papanicolaou A."/>
            <person name="Barry K."/>
            <person name="LaButti K."/>
            <person name="Viragh M."/>
            <person name="Koriabine M."/>
            <person name="Yan M."/>
            <person name="Riley R."/>
            <person name="Champramary S."/>
            <person name="Plett K.L."/>
            <person name="Tsai I.J."/>
            <person name="Slot J."/>
            <person name="Sipos G."/>
            <person name="Plett J."/>
            <person name="Nagy L.G."/>
            <person name="Grigoriev I.V."/>
        </authorList>
    </citation>
    <scope>NUCLEOTIDE SEQUENCE</scope>
    <source>
        <strain evidence="2">CCBAS 213</strain>
    </source>
</reference>
<accession>A0AA39NKH7</accession>
<feature type="region of interest" description="Disordered" evidence="1">
    <location>
        <begin position="399"/>
        <end position="442"/>
    </location>
</feature>
<proteinExistence type="predicted"/>
<feature type="compositionally biased region" description="Basic residues" evidence="1">
    <location>
        <begin position="552"/>
        <end position="562"/>
    </location>
</feature>
<evidence type="ECO:0000313" key="3">
    <source>
        <dbReference type="Proteomes" id="UP001175211"/>
    </source>
</evidence>
<feature type="region of interest" description="Disordered" evidence="1">
    <location>
        <begin position="502"/>
        <end position="522"/>
    </location>
</feature>
<feature type="compositionally biased region" description="Acidic residues" evidence="1">
    <location>
        <begin position="405"/>
        <end position="441"/>
    </location>
</feature>
<feature type="compositionally biased region" description="Acidic residues" evidence="1">
    <location>
        <begin position="251"/>
        <end position="294"/>
    </location>
</feature>
<sequence length="774" mass="84165">MPKNSFVYIPSQQTHSMSPTHPHTVSAVQNSPDDDDDDICPVCDGECTCSSNHPAPSSSPSKPVLKIRLTVPPALRVTKSQPVSRGKHIEQTTFATAHDGEPASSAHVPKRRGRPPKNAPRPTKAPPTRRKPPPKPVFKKKTPPTKRKRVASNTDSSELTDIDDDDARSVQFPTFVSASALSSTASSTDSDDSGGFDTDSSIEAEEENFILAEERARVRRELLGDDVPSSLNRRRDSWVIHPRRTSVGDPSDVDMDGETEDEDDDDDDDDDDEDEEAAEEDEDGDVEEEDDEEDGRTGYTGMATGWSDDEESSFDAELFFANLSGSSSSSSSDDEEEQENISIDPAALAGALASIPPRDLPFEVTECWDGQLMFTSGPGGGVLEAEFDAMAAQFIVDSSASPSGADDDDDVNMHDADEEDEEDGEEDLGDGGDTTDEDLVGADDLPNERAMRLFNLPFELNVESINPLSTMSPIRRRALRGQLMSKSTPGDILTGNVFGEFDDEEEEEEETVTRPKTVGGPRQGCFEVEAEVDDNKTVVIDNEHKPAPSPHPRTRGRGRGRRRIEGINRPLPQFILPKRSTTPSSTTEAINALSITSPEPESGHPMLAPSIELDDVLDSAFLEGSSSEHSAPTPTTFEHMRNLTRWDLISVGAFRKTREDIGGGWNSDTASDGHGYGGVMKSSPLTEMLWQNKMGTKNASTTGEGEKTRKEIRRERKLRRKAGGMAAIPKNSKGKGSGKLFHHHHPHHPNSKSRGTGSSQRTNFHQAGGSSPIA</sequence>
<organism evidence="2 3">
    <name type="scientific">Armillaria tabescens</name>
    <name type="common">Ringless honey mushroom</name>
    <name type="synonym">Agaricus tabescens</name>
    <dbReference type="NCBI Taxonomy" id="1929756"/>
    <lineage>
        <taxon>Eukaryota</taxon>
        <taxon>Fungi</taxon>
        <taxon>Dikarya</taxon>
        <taxon>Basidiomycota</taxon>
        <taxon>Agaricomycotina</taxon>
        <taxon>Agaricomycetes</taxon>
        <taxon>Agaricomycetidae</taxon>
        <taxon>Agaricales</taxon>
        <taxon>Marasmiineae</taxon>
        <taxon>Physalacriaceae</taxon>
        <taxon>Desarmillaria</taxon>
    </lineage>
</organism>
<feature type="compositionally biased region" description="Polar residues" evidence="1">
    <location>
        <begin position="10"/>
        <end position="31"/>
    </location>
</feature>
<dbReference type="Proteomes" id="UP001175211">
    <property type="component" value="Unassembled WGS sequence"/>
</dbReference>
<dbReference type="PANTHER" id="PTHR35711:SF1">
    <property type="entry name" value="ECTODERMAL, ISOFORM F"/>
    <property type="match status" value="1"/>
</dbReference>
<comment type="caution">
    <text evidence="2">The sequence shown here is derived from an EMBL/GenBank/DDBJ whole genome shotgun (WGS) entry which is preliminary data.</text>
</comment>
<evidence type="ECO:0000313" key="2">
    <source>
        <dbReference type="EMBL" id="KAK0467270.1"/>
    </source>
</evidence>
<gene>
    <name evidence="2" type="ORF">EV420DRAFT_1507955</name>
</gene>